<comment type="catalytic activity">
    <reaction evidence="1">
        <text>ATP + protein L-histidine = ADP + protein N-phospho-L-histidine.</text>
        <dbReference type="EC" id="2.7.13.3"/>
    </reaction>
</comment>
<dbReference type="SMART" id="SM00388">
    <property type="entry name" value="HisKA"/>
    <property type="match status" value="1"/>
</dbReference>
<evidence type="ECO:0000256" key="5">
    <source>
        <dbReference type="ARBA" id="ARBA00022679"/>
    </source>
</evidence>
<feature type="compositionally biased region" description="Basic and acidic residues" evidence="15">
    <location>
        <begin position="13"/>
        <end position="24"/>
    </location>
</feature>
<evidence type="ECO:0000256" key="6">
    <source>
        <dbReference type="ARBA" id="ARBA00022692"/>
    </source>
</evidence>
<dbReference type="PROSITE" id="PS50112">
    <property type="entry name" value="PAS"/>
    <property type="match status" value="1"/>
</dbReference>
<dbReference type="Pfam" id="PF08447">
    <property type="entry name" value="PAS_3"/>
    <property type="match status" value="1"/>
</dbReference>
<keyword evidence="10" id="KW-1133">Transmembrane helix</keyword>
<dbReference type="SMART" id="SM00387">
    <property type="entry name" value="HATPase_c"/>
    <property type="match status" value="1"/>
</dbReference>
<dbReference type="GO" id="GO:0000155">
    <property type="term" value="F:phosphorelay sensor kinase activity"/>
    <property type="evidence" value="ECO:0007669"/>
    <property type="project" value="InterPro"/>
</dbReference>
<dbReference type="InterPro" id="IPR003661">
    <property type="entry name" value="HisK_dim/P_dom"/>
</dbReference>
<dbReference type="EC" id="2.7.13.3" evidence="3"/>
<dbReference type="SMART" id="SM00448">
    <property type="entry name" value="REC"/>
    <property type="match status" value="1"/>
</dbReference>
<proteinExistence type="predicted"/>
<evidence type="ECO:0000256" key="3">
    <source>
        <dbReference type="ARBA" id="ARBA00012438"/>
    </source>
</evidence>
<dbReference type="CDD" id="cd17546">
    <property type="entry name" value="REC_hyHK_CKI1_RcsC-like"/>
    <property type="match status" value="1"/>
</dbReference>
<dbReference type="InterPro" id="IPR000700">
    <property type="entry name" value="PAS-assoc_C"/>
</dbReference>
<accession>F4QGL5</accession>
<keyword evidence="7" id="KW-0547">Nucleotide-binding</keyword>
<dbReference type="Pfam" id="PF02518">
    <property type="entry name" value="HATPase_c"/>
    <property type="match status" value="1"/>
</dbReference>
<dbReference type="STRING" id="715226.ABI_21380"/>
<dbReference type="SMART" id="SM00065">
    <property type="entry name" value="GAF"/>
    <property type="match status" value="1"/>
</dbReference>
<evidence type="ECO:0000259" key="18">
    <source>
        <dbReference type="PROSITE" id="PS50112"/>
    </source>
</evidence>
<dbReference type="PROSITE" id="PS50109">
    <property type="entry name" value="HIS_KIN"/>
    <property type="match status" value="1"/>
</dbReference>
<evidence type="ECO:0000259" key="19">
    <source>
        <dbReference type="PROSITE" id="PS50113"/>
    </source>
</evidence>
<dbReference type="SUPFAM" id="SSF52172">
    <property type="entry name" value="CheY-like"/>
    <property type="match status" value="1"/>
</dbReference>
<evidence type="ECO:0000256" key="4">
    <source>
        <dbReference type="ARBA" id="ARBA00022553"/>
    </source>
</evidence>
<dbReference type="SUPFAM" id="SSF55781">
    <property type="entry name" value="GAF domain-like"/>
    <property type="match status" value="1"/>
</dbReference>
<feature type="domain" description="PAC" evidence="19">
    <location>
        <begin position="105"/>
        <end position="157"/>
    </location>
</feature>
<evidence type="ECO:0000256" key="10">
    <source>
        <dbReference type="ARBA" id="ARBA00022989"/>
    </source>
</evidence>
<dbReference type="FunFam" id="1.10.287.130:FF:000004">
    <property type="entry name" value="Ethylene receptor 1"/>
    <property type="match status" value="1"/>
</dbReference>
<feature type="domain" description="Response regulatory" evidence="17">
    <location>
        <begin position="579"/>
        <end position="698"/>
    </location>
</feature>
<dbReference type="PRINTS" id="PR00344">
    <property type="entry name" value="BCTRLSENSOR"/>
</dbReference>
<evidence type="ECO:0000256" key="7">
    <source>
        <dbReference type="ARBA" id="ARBA00022741"/>
    </source>
</evidence>
<keyword evidence="14" id="KW-0175">Coiled coil</keyword>
<feature type="domain" description="PAS" evidence="18">
    <location>
        <begin position="29"/>
        <end position="86"/>
    </location>
</feature>
<reference evidence="21" key="1">
    <citation type="submission" date="2011-03" db="EMBL/GenBank/DDBJ databases">
        <title>Draft genome sequence of Brevundimonas diminuta.</title>
        <authorList>
            <person name="Brown P.J.B."/>
            <person name="Buechlein A."/>
            <person name="Hemmerich C."/>
            <person name="Brun Y.V."/>
        </authorList>
    </citation>
    <scope>NUCLEOTIDE SEQUENCE [LARGE SCALE GENOMIC DNA]</scope>
    <source>
        <strain evidence="21">C19</strain>
    </source>
</reference>
<evidence type="ECO:0000256" key="8">
    <source>
        <dbReference type="ARBA" id="ARBA00022777"/>
    </source>
</evidence>
<evidence type="ECO:0000256" key="12">
    <source>
        <dbReference type="ARBA" id="ARBA00023136"/>
    </source>
</evidence>
<dbReference type="PANTHER" id="PTHR45339:SF1">
    <property type="entry name" value="HYBRID SIGNAL TRANSDUCTION HISTIDINE KINASE J"/>
    <property type="match status" value="1"/>
</dbReference>
<dbReference type="Gene3D" id="1.10.287.130">
    <property type="match status" value="1"/>
</dbReference>
<dbReference type="Gene3D" id="2.10.70.100">
    <property type="match status" value="1"/>
</dbReference>
<dbReference type="GO" id="GO:0016020">
    <property type="term" value="C:membrane"/>
    <property type="evidence" value="ECO:0007669"/>
    <property type="project" value="UniProtKB-SubCell"/>
</dbReference>
<dbReference type="Pfam" id="PF00072">
    <property type="entry name" value="Response_reg"/>
    <property type="match status" value="1"/>
</dbReference>
<dbReference type="eggNOG" id="COG0642">
    <property type="taxonomic scope" value="Bacteria"/>
</dbReference>
<dbReference type="PROSITE" id="PS50110">
    <property type="entry name" value="RESPONSE_REGULATORY"/>
    <property type="match status" value="1"/>
</dbReference>
<dbReference type="CDD" id="cd00130">
    <property type="entry name" value="PAS"/>
    <property type="match status" value="1"/>
</dbReference>
<dbReference type="RefSeq" id="WP_006272898.1">
    <property type="nucleotide sequence ID" value="NZ_GL883077.1"/>
</dbReference>
<evidence type="ECO:0000256" key="15">
    <source>
        <dbReference type="SAM" id="MobiDB-lite"/>
    </source>
</evidence>
<keyword evidence="21" id="KW-1185">Reference proteome</keyword>
<dbReference type="GO" id="GO:0005524">
    <property type="term" value="F:ATP binding"/>
    <property type="evidence" value="ECO:0007669"/>
    <property type="project" value="UniProtKB-KW"/>
</dbReference>
<dbReference type="InterPro" id="IPR000014">
    <property type="entry name" value="PAS"/>
</dbReference>
<dbReference type="Pfam" id="PF01590">
    <property type="entry name" value="GAF"/>
    <property type="match status" value="1"/>
</dbReference>
<keyword evidence="4 13" id="KW-0597">Phosphoprotein</keyword>
<feature type="domain" description="Histidine kinase" evidence="16">
    <location>
        <begin position="340"/>
        <end position="558"/>
    </location>
</feature>
<evidence type="ECO:0000256" key="11">
    <source>
        <dbReference type="ARBA" id="ARBA00023012"/>
    </source>
</evidence>
<dbReference type="Gene3D" id="3.30.565.10">
    <property type="entry name" value="Histidine kinase-like ATPase, C-terminal domain"/>
    <property type="match status" value="1"/>
</dbReference>
<evidence type="ECO:0000259" key="17">
    <source>
        <dbReference type="PROSITE" id="PS50110"/>
    </source>
</evidence>
<evidence type="ECO:0000313" key="21">
    <source>
        <dbReference type="Proteomes" id="UP000006512"/>
    </source>
</evidence>
<dbReference type="Pfam" id="PF00512">
    <property type="entry name" value="HisKA"/>
    <property type="match status" value="1"/>
</dbReference>
<sequence>MKDSSNAAISAKTEPRTGHSEPHDRTLITEEQLRLALDAAEIGLWDVDVAAGKLFWDARCKAMFGVAPDVQVTMDDFYAGLHPDDRAATIAAYLAAQDPAQRSFYDVEYRTVGADGVVRWAAAKGRAIFEDDGRCIRVVGNIIDITARKQAERRQAVMLELTDLLRIGDTDQALHAACALMGRYFGVSRVGYGLLDPVEDIFSYTVCWTDGFVPPLLGDYPAHVFGEKIVAALSAGQTIVVDDLFAASISDEARTLETAADVDTRAILVVPFLRGGRLRTIVYLNAQQPRHWDPAEIAFMEAVAERTRQLIDRAENIRELTQARRKAEEASLAKTEFLANMSHEIRTPMNAIIGIGTLLAMSQPLTARQQEFVKTLNVSAKGLLELINDLLDVAKIEAHTVELEEVPFSLEQILLEVASMMTVRSREKGLTFTTAIDSIRGRTFAGDPMRLRQIVLNLCSNAVKFTQTGGVEIRVACGAEDSVAISVRDTGIGIAPENLSTIFDKFVQADNSISRKYGGTGLGLAITRNLAELMGGAIAIDSQPGHGSTFTVTLPLRLTDAPQAADPIAAPPPQSGAARILLVEDHEPNVLVATTFLEAFGYQIEVAGHGEMAVNALKAAPFDLVLMDVQMPGMNGFEATRLIREHEQNTGQPPVVIIGMTAHALAGDRDRCLAAGMDDYIAKPFDPEALRLKLQTALDSRTA</sequence>
<evidence type="ECO:0000256" key="9">
    <source>
        <dbReference type="ARBA" id="ARBA00022840"/>
    </source>
</evidence>
<protein>
    <recommendedName>
        <fullName evidence="3">histidine kinase</fullName>
        <ecNumber evidence="3">2.7.13.3</ecNumber>
    </recommendedName>
</protein>
<dbReference type="InterPro" id="IPR029016">
    <property type="entry name" value="GAF-like_dom_sf"/>
</dbReference>
<dbReference type="InterPro" id="IPR035965">
    <property type="entry name" value="PAS-like_dom_sf"/>
</dbReference>
<dbReference type="SMART" id="SM00086">
    <property type="entry name" value="PAC"/>
    <property type="match status" value="1"/>
</dbReference>
<evidence type="ECO:0000256" key="2">
    <source>
        <dbReference type="ARBA" id="ARBA00004370"/>
    </source>
</evidence>
<evidence type="ECO:0000256" key="1">
    <source>
        <dbReference type="ARBA" id="ARBA00000085"/>
    </source>
</evidence>
<dbReference type="InterPro" id="IPR011006">
    <property type="entry name" value="CheY-like_superfamily"/>
</dbReference>
<dbReference type="eggNOG" id="COG5002">
    <property type="taxonomic scope" value="Bacteria"/>
</dbReference>
<evidence type="ECO:0000313" key="20">
    <source>
        <dbReference type="EMBL" id="EGF93696.1"/>
    </source>
</evidence>
<dbReference type="InterPro" id="IPR013655">
    <property type="entry name" value="PAS_fold_3"/>
</dbReference>
<dbReference type="HOGENOM" id="CLU_000445_114_15_5"/>
<dbReference type="InterPro" id="IPR036097">
    <property type="entry name" value="HisK_dim/P_sf"/>
</dbReference>
<dbReference type="PROSITE" id="PS50113">
    <property type="entry name" value="PAC"/>
    <property type="match status" value="1"/>
</dbReference>
<dbReference type="InterPro" id="IPR005467">
    <property type="entry name" value="His_kinase_dom"/>
</dbReference>
<dbReference type="InterPro" id="IPR004358">
    <property type="entry name" value="Sig_transdc_His_kin-like_C"/>
</dbReference>
<dbReference type="Gene3D" id="3.30.450.40">
    <property type="match status" value="1"/>
</dbReference>
<feature type="coiled-coil region" evidence="14">
    <location>
        <begin position="297"/>
        <end position="324"/>
    </location>
</feature>
<keyword evidence="5" id="KW-0808">Transferase</keyword>
<dbReference type="InterPro" id="IPR003594">
    <property type="entry name" value="HATPase_dom"/>
</dbReference>
<keyword evidence="12" id="KW-0472">Membrane</keyword>
<evidence type="ECO:0000259" key="16">
    <source>
        <dbReference type="PROSITE" id="PS50109"/>
    </source>
</evidence>
<dbReference type="FunFam" id="3.30.565.10:FF:000078">
    <property type="entry name" value="Two-component sensor histidine kinase"/>
    <property type="match status" value="1"/>
</dbReference>
<dbReference type="InterPro" id="IPR003018">
    <property type="entry name" value="GAF"/>
</dbReference>
<dbReference type="Gene3D" id="3.40.50.2300">
    <property type="match status" value="1"/>
</dbReference>
<dbReference type="AlphaFoldDB" id="F4QGL5"/>
<dbReference type="Gene3D" id="3.30.450.20">
    <property type="entry name" value="PAS domain"/>
    <property type="match status" value="1"/>
</dbReference>
<dbReference type="Proteomes" id="UP000006512">
    <property type="component" value="Unassembled WGS sequence"/>
</dbReference>
<feature type="region of interest" description="Disordered" evidence="15">
    <location>
        <begin position="1"/>
        <end position="24"/>
    </location>
</feature>
<keyword evidence="11" id="KW-0902">Two-component regulatory system</keyword>
<gene>
    <name evidence="20" type="ORF">ABI_21380</name>
</gene>
<comment type="subcellular location">
    <subcellularLocation>
        <location evidence="2">Membrane</location>
    </subcellularLocation>
</comment>
<evidence type="ECO:0000256" key="14">
    <source>
        <dbReference type="SAM" id="Coils"/>
    </source>
</evidence>
<dbReference type="SUPFAM" id="SSF55785">
    <property type="entry name" value="PYP-like sensor domain (PAS domain)"/>
    <property type="match status" value="1"/>
</dbReference>
<dbReference type="InterPro" id="IPR001789">
    <property type="entry name" value="Sig_transdc_resp-reg_receiver"/>
</dbReference>
<dbReference type="SUPFAM" id="SSF47384">
    <property type="entry name" value="Homodimeric domain of signal transducing histidine kinase"/>
    <property type="match status" value="1"/>
</dbReference>
<name>F4QGL5_9CAUL</name>
<dbReference type="CDD" id="cd00082">
    <property type="entry name" value="HisKA"/>
    <property type="match status" value="1"/>
</dbReference>
<dbReference type="PANTHER" id="PTHR45339">
    <property type="entry name" value="HYBRID SIGNAL TRANSDUCTION HISTIDINE KINASE J"/>
    <property type="match status" value="1"/>
</dbReference>
<keyword evidence="8" id="KW-0418">Kinase</keyword>
<dbReference type="NCBIfam" id="TIGR00229">
    <property type="entry name" value="sensory_box"/>
    <property type="match status" value="1"/>
</dbReference>
<feature type="modified residue" description="4-aspartylphosphate" evidence="13">
    <location>
        <position position="628"/>
    </location>
</feature>
<dbReference type="InterPro" id="IPR036890">
    <property type="entry name" value="HATPase_C_sf"/>
</dbReference>
<dbReference type="InterPro" id="IPR001610">
    <property type="entry name" value="PAC"/>
</dbReference>
<keyword evidence="6" id="KW-0812">Transmembrane</keyword>
<dbReference type="CDD" id="cd16922">
    <property type="entry name" value="HATPase_EvgS-ArcB-TorS-like"/>
    <property type="match status" value="1"/>
</dbReference>
<keyword evidence="9" id="KW-0067">ATP-binding</keyword>
<dbReference type="SUPFAM" id="SSF55874">
    <property type="entry name" value="ATPase domain of HSP90 chaperone/DNA topoisomerase II/histidine kinase"/>
    <property type="match status" value="1"/>
</dbReference>
<dbReference type="EMBL" id="GL883077">
    <property type="protein sequence ID" value="EGF93696.1"/>
    <property type="molecule type" value="Genomic_DNA"/>
</dbReference>
<evidence type="ECO:0000256" key="13">
    <source>
        <dbReference type="PROSITE-ProRule" id="PRU00169"/>
    </source>
</evidence>
<organism evidence="20 21">
    <name type="scientific">Asticcacaulis biprosthecium C19</name>
    <dbReference type="NCBI Taxonomy" id="715226"/>
    <lineage>
        <taxon>Bacteria</taxon>
        <taxon>Pseudomonadati</taxon>
        <taxon>Pseudomonadota</taxon>
        <taxon>Alphaproteobacteria</taxon>
        <taxon>Caulobacterales</taxon>
        <taxon>Caulobacteraceae</taxon>
        <taxon>Asticcacaulis</taxon>
    </lineage>
</organism>